<evidence type="ECO:0000259" key="1">
    <source>
        <dbReference type="PROSITE" id="PS51192"/>
    </source>
</evidence>
<dbReference type="Pfam" id="PF13307">
    <property type="entry name" value="Helicase_C_2"/>
    <property type="match status" value="1"/>
</dbReference>
<dbReference type="GO" id="GO:0006139">
    <property type="term" value="P:nucleobase-containing compound metabolic process"/>
    <property type="evidence" value="ECO:0007669"/>
    <property type="project" value="InterPro"/>
</dbReference>
<dbReference type="InterPro" id="IPR011545">
    <property type="entry name" value="DEAD/DEAH_box_helicase_dom"/>
</dbReference>
<dbReference type="PROSITE" id="PS51192">
    <property type="entry name" value="HELICASE_ATP_BIND_1"/>
    <property type="match status" value="1"/>
</dbReference>
<dbReference type="EMBL" id="AP009152">
    <property type="protein sequence ID" value="BAG29661.1"/>
    <property type="molecule type" value="Genomic_DNA"/>
</dbReference>
<gene>
    <name evidence="2" type="ordered locus">KRH_13140</name>
</gene>
<dbReference type="HOGENOM" id="CLU_017774_0_0_11"/>
<organism evidence="2 3">
    <name type="scientific">Kocuria rhizophila (strain ATCC 9341 / DSM 348 / NBRC 103217 / DC2201)</name>
    <dbReference type="NCBI Taxonomy" id="378753"/>
    <lineage>
        <taxon>Bacteria</taxon>
        <taxon>Bacillati</taxon>
        <taxon>Actinomycetota</taxon>
        <taxon>Actinomycetes</taxon>
        <taxon>Micrococcales</taxon>
        <taxon>Micrococcaceae</taxon>
        <taxon>Kocuria</taxon>
    </lineage>
</organism>
<dbReference type="SMART" id="SM00491">
    <property type="entry name" value="HELICc2"/>
    <property type="match status" value="1"/>
</dbReference>
<dbReference type="AlphaFoldDB" id="B2GI69"/>
<dbReference type="GO" id="GO:0005524">
    <property type="term" value="F:ATP binding"/>
    <property type="evidence" value="ECO:0007669"/>
    <property type="project" value="InterPro"/>
</dbReference>
<dbReference type="STRING" id="378753.KRH_13140"/>
<dbReference type="SUPFAM" id="SSF52540">
    <property type="entry name" value="P-loop containing nucleoside triphosphate hydrolases"/>
    <property type="match status" value="2"/>
</dbReference>
<dbReference type="InterPro" id="IPR006555">
    <property type="entry name" value="ATP-dep_Helicase_C"/>
</dbReference>
<dbReference type="Proteomes" id="UP000008838">
    <property type="component" value="Chromosome"/>
</dbReference>
<dbReference type="GO" id="GO:0003676">
    <property type="term" value="F:nucleic acid binding"/>
    <property type="evidence" value="ECO:0007669"/>
    <property type="project" value="InterPro"/>
</dbReference>
<sequence length="830" mass="92228">MVNFEEMLASEADGVPTEPRELYASLSKSSGYGRLWDVQGQVLSRWYEHKNKKDIVIKVNTGGGKTILGLLILQSYMNQGDGPGLYVVPNKQLAKQVAEDAQNLGIQTTSNVDSSQYLAGEAIGIINIYELINGRTKFSDNRQSRPPVPIGSVVIDDAHAALSTTRTQLSFTIKRNSGNGAYDKLLQLFSNSLSEQSRNGYLDLLEERRGQPMRVPFWEWRKKFSDALSILREISKEDGELYWSWPALAETLQYCRVVFSEKEVCITPYCPPIDHVSSFVKANHRVFLTATLADASILVTDFDADPRSVENCITPILAGDIGERMILVPQEINPSLRVDKLRMRIARFAEQYNMVVIVPSEKSARAWNGLNGKIAVGDEVDAVVSELRSGQHIGLVVIVNRYDGIDLPDDACRILVLDGLPEAFSPDDQLSASLEKNSGSVTNQQVQRIEQGMGRGVRSNEDHCVVFLLGTRLAQLTADPSSLQKFSPATRAQLKLSRQVAAKIENVPLEKIMQTAEQALMRDPGWVKLAANKLRNIQPESESVSPVAIAKRRSFNSLQSGDEQTAVQIVAEAVEKVSDDTNVGILLELQATYADLHDPTMGQQLLRQARAKNPRVTRPLGGAPYVALESPGIQTNNCSERLLRRFNNKNSFLLEVENISDDLVFDEDRVQQFEEALYRLGSVIGLGSQRPEFDIGSGPDNLWALGDQKYWVIEAKSGAKSVAIGKRDMGQLAESMMWFQARYDPQAIATPVMVHPANMIYSDATAVPEMRIINKRKLSELVKAFREFGRALSQANWEDLEEVNRLLHGHGLQASDLEKYTVPQKGVKNS</sequence>
<dbReference type="GO" id="GO:0016818">
    <property type="term" value="F:hydrolase activity, acting on acid anhydrides, in phosphorus-containing anhydrides"/>
    <property type="evidence" value="ECO:0007669"/>
    <property type="project" value="InterPro"/>
</dbReference>
<dbReference type="eggNOG" id="COG1199">
    <property type="taxonomic scope" value="Bacteria"/>
</dbReference>
<name>B2GI69_KOCRD</name>
<dbReference type="KEGG" id="krh:KRH_13140"/>
<dbReference type="Gene3D" id="3.40.50.300">
    <property type="entry name" value="P-loop containing nucleotide triphosphate hydrolases"/>
    <property type="match status" value="2"/>
</dbReference>
<dbReference type="Pfam" id="PF00270">
    <property type="entry name" value="DEAD"/>
    <property type="match status" value="1"/>
</dbReference>
<proteinExistence type="predicted"/>
<dbReference type="SMART" id="SM00487">
    <property type="entry name" value="DEXDc"/>
    <property type="match status" value="1"/>
</dbReference>
<reference evidence="2 3" key="1">
    <citation type="journal article" date="2008" name="J. Bacteriol.">
        <title>Complete genome sequence of the soil actinomycete Kocuria rhizophila.</title>
        <authorList>
            <person name="Takarada H."/>
            <person name="Sekine M."/>
            <person name="Kosugi H."/>
            <person name="Matsuo Y."/>
            <person name="Fujisawa T."/>
            <person name="Omata S."/>
            <person name="Kishi E."/>
            <person name="Shimizu A."/>
            <person name="Tsukatani N."/>
            <person name="Tanikawa S."/>
            <person name="Fujita N."/>
            <person name="Harayama S."/>
        </authorList>
    </citation>
    <scope>NUCLEOTIDE SEQUENCE [LARGE SCALE GENOMIC DNA]</scope>
    <source>
        <strain evidence="3">ATCC 9341 / DSM 348 / NBRC 103217 / DC2201</strain>
    </source>
</reference>
<evidence type="ECO:0000313" key="3">
    <source>
        <dbReference type="Proteomes" id="UP000008838"/>
    </source>
</evidence>
<dbReference type="RefSeq" id="WP_012398382.1">
    <property type="nucleotide sequence ID" value="NC_010617.1"/>
</dbReference>
<dbReference type="eggNOG" id="COG1061">
    <property type="taxonomic scope" value="Bacteria"/>
</dbReference>
<dbReference type="GO" id="GO:0004386">
    <property type="term" value="F:helicase activity"/>
    <property type="evidence" value="ECO:0007669"/>
    <property type="project" value="InterPro"/>
</dbReference>
<accession>B2GI69</accession>
<feature type="domain" description="Helicase ATP-binding" evidence="1">
    <location>
        <begin position="46"/>
        <end position="310"/>
    </location>
</feature>
<protein>
    <recommendedName>
        <fullName evidence="1">Helicase ATP-binding domain-containing protein</fullName>
    </recommendedName>
</protein>
<keyword evidence="3" id="KW-1185">Reference proteome</keyword>
<dbReference type="InterPro" id="IPR027417">
    <property type="entry name" value="P-loop_NTPase"/>
</dbReference>
<evidence type="ECO:0000313" key="2">
    <source>
        <dbReference type="EMBL" id="BAG29661.1"/>
    </source>
</evidence>
<dbReference type="InterPro" id="IPR014001">
    <property type="entry name" value="Helicase_ATP-bd"/>
</dbReference>